<comment type="caution">
    <text evidence="6">Lacks conserved residue(s) required for the propagation of feature annotation.</text>
</comment>
<dbReference type="InterPro" id="IPR022329">
    <property type="entry name" value="TNFR_25"/>
</dbReference>
<dbReference type="GO" id="GO:0006915">
    <property type="term" value="P:apoptotic process"/>
    <property type="evidence" value="ECO:0007669"/>
    <property type="project" value="UniProtKB-KW"/>
</dbReference>
<dbReference type="InterPro" id="IPR011029">
    <property type="entry name" value="DEATH-like_dom_sf"/>
</dbReference>
<dbReference type="Proteomes" id="UP000538817">
    <property type="component" value="Unassembled WGS sequence"/>
</dbReference>
<dbReference type="Gene3D" id="2.10.50.10">
    <property type="entry name" value="Tumor Necrosis Factor Receptor, subunit A, domain 2"/>
    <property type="match status" value="2"/>
</dbReference>
<keyword evidence="4 6" id="KW-1015">Disulfide bond</keyword>
<gene>
    <name evidence="11" type="primary">Tnfrsf25</name>
    <name evidence="11" type="ORF">NOTPEN_R08195</name>
</gene>
<dbReference type="PROSITE" id="PS50050">
    <property type="entry name" value="TNFR_NGFR_2"/>
    <property type="match status" value="2"/>
</dbReference>
<organism evidence="11 12">
    <name type="scientific">Nothoprocta pentlandii</name>
    <dbReference type="NCBI Taxonomy" id="2585814"/>
    <lineage>
        <taxon>Eukaryota</taxon>
        <taxon>Metazoa</taxon>
        <taxon>Chordata</taxon>
        <taxon>Craniata</taxon>
        <taxon>Vertebrata</taxon>
        <taxon>Euteleostomi</taxon>
        <taxon>Archelosauria</taxon>
        <taxon>Archosauria</taxon>
        <taxon>Dinosauria</taxon>
        <taxon>Saurischia</taxon>
        <taxon>Theropoda</taxon>
        <taxon>Coelurosauria</taxon>
        <taxon>Aves</taxon>
        <taxon>Palaeognathae</taxon>
        <taxon>Tinamiformes</taxon>
        <taxon>Tinamidae</taxon>
        <taxon>Nothoprocta</taxon>
    </lineage>
</organism>
<dbReference type="InterPro" id="IPR009030">
    <property type="entry name" value="Growth_fac_rcpt_cys_sf"/>
</dbReference>
<dbReference type="SUPFAM" id="SSF57586">
    <property type="entry name" value="TNF receptor-like"/>
    <property type="match status" value="1"/>
</dbReference>
<keyword evidence="2 8" id="KW-0732">Signal</keyword>
<feature type="domain" description="TNFR-Cys" evidence="10">
    <location>
        <begin position="112"/>
        <end position="154"/>
    </location>
</feature>
<evidence type="ECO:0000256" key="5">
    <source>
        <dbReference type="ARBA" id="ARBA00023180"/>
    </source>
</evidence>
<keyword evidence="5" id="KW-0325">Glycoprotein</keyword>
<dbReference type="GO" id="GO:0005886">
    <property type="term" value="C:plasma membrane"/>
    <property type="evidence" value="ECO:0007669"/>
    <property type="project" value="TreeGrafter"/>
</dbReference>
<dbReference type="InterPro" id="IPR000488">
    <property type="entry name" value="Death_dom"/>
</dbReference>
<dbReference type="Pfam" id="PF00531">
    <property type="entry name" value="Death"/>
    <property type="match status" value="1"/>
</dbReference>
<dbReference type="PANTHER" id="PTHR47220">
    <property type="entry name" value="TUMOR NECROSIS FACTOR RECEPTOR SUPERFAMILY MEMBER 25"/>
    <property type="match status" value="1"/>
</dbReference>
<dbReference type="Gene3D" id="1.10.533.10">
    <property type="entry name" value="Death Domain, Fas"/>
    <property type="match status" value="1"/>
</dbReference>
<feature type="domain" description="TNFR-Cys" evidence="10">
    <location>
        <begin position="155"/>
        <end position="197"/>
    </location>
</feature>
<dbReference type="SUPFAM" id="SSF47986">
    <property type="entry name" value="DEATH domain"/>
    <property type="match status" value="1"/>
</dbReference>
<feature type="repeat" description="TNFR-Cys" evidence="6">
    <location>
        <begin position="155"/>
        <end position="197"/>
    </location>
</feature>
<dbReference type="InterPro" id="IPR001368">
    <property type="entry name" value="TNFR/NGFR_Cys_rich_reg"/>
</dbReference>
<sequence length="462" mass="49332">ALPAQVLLATLRLVARGSSVGGPGRLVGMLPRAPLPPLHVRRDTTRVSCPAGTRWSERGRRCCTPCPAGESRVRGRPAGPLPGAAPPSPPCHTGTFLRSPCTSRVNDSVCEPCPAGTFHSLSNTALSCKACYECDRQALQSVLSNCSATSNIVCSCEAGYYKECIDNQCSNFHCRECRTCAGSLVDRPCSLAQDTQCGSCKPNFYAEGGKCHPCPPRDADACGEECQRACVRHRGAGLEYLLLGLAGPLFLGALAIYHKRLRQDASGCSPLPASLRRSGPDPVPEPTPGPAAKPGPGPRPGPMAGRATQSCCGELGSAPLVPAAPAEEAAQQSPPSAGVGSCRGPRCHRPGPATAVLPETMALLQWCRPHQGVQPEYLLQGSQLYAIIDAVPLRRWKEFMRVLGLRDTDIEVVELEFAHVRDQQYEMLKRWGQQSSASLSHVFAALERMELEGCAQALRLRL</sequence>
<feature type="repeat" description="TNFR-Cys" evidence="6">
    <location>
        <begin position="112"/>
        <end position="154"/>
    </location>
</feature>
<dbReference type="PROSITE" id="PS00652">
    <property type="entry name" value="TNFR_NGFR_1"/>
    <property type="match status" value="1"/>
</dbReference>
<feature type="signal peptide" evidence="8">
    <location>
        <begin position="1"/>
        <end position="17"/>
    </location>
</feature>
<dbReference type="SMART" id="SM00005">
    <property type="entry name" value="DEATH"/>
    <property type="match status" value="1"/>
</dbReference>
<comment type="caution">
    <text evidence="11">The sequence shown here is derived from an EMBL/GenBank/DDBJ whole genome shotgun (WGS) entry which is preliminary data.</text>
</comment>
<name>A0A7K7ADH7_9AVES</name>
<dbReference type="GO" id="GO:0007165">
    <property type="term" value="P:signal transduction"/>
    <property type="evidence" value="ECO:0007669"/>
    <property type="project" value="InterPro"/>
</dbReference>
<feature type="domain" description="Death" evidence="9">
    <location>
        <begin position="381"/>
        <end position="462"/>
    </location>
</feature>
<feature type="non-terminal residue" evidence="11">
    <location>
        <position position="1"/>
    </location>
</feature>
<evidence type="ECO:0000259" key="10">
    <source>
        <dbReference type="PROSITE" id="PS50050"/>
    </source>
</evidence>
<accession>A0A7K7ADH7</accession>
<dbReference type="PRINTS" id="PR01972">
    <property type="entry name" value="TNFACTORR25"/>
</dbReference>
<feature type="compositionally biased region" description="Pro residues" evidence="7">
    <location>
        <begin position="281"/>
        <end position="301"/>
    </location>
</feature>
<reference evidence="11 12" key="1">
    <citation type="submission" date="2019-09" db="EMBL/GenBank/DDBJ databases">
        <title>Bird 10,000 Genomes (B10K) Project - Family phase.</title>
        <authorList>
            <person name="Zhang G."/>
        </authorList>
    </citation>
    <scope>NUCLEOTIDE SEQUENCE [LARGE SCALE GENOMIC DNA]</scope>
    <source>
        <strain evidence="11">B10K-MSB-04</strain>
    </source>
</reference>
<evidence type="ECO:0000256" key="4">
    <source>
        <dbReference type="ARBA" id="ARBA00023157"/>
    </source>
</evidence>
<evidence type="ECO:0000313" key="12">
    <source>
        <dbReference type="Proteomes" id="UP000538817"/>
    </source>
</evidence>
<evidence type="ECO:0000256" key="3">
    <source>
        <dbReference type="ARBA" id="ARBA00022737"/>
    </source>
</evidence>
<dbReference type="SMART" id="SM00208">
    <property type="entry name" value="TNFR"/>
    <property type="match status" value="3"/>
</dbReference>
<evidence type="ECO:0000256" key="2">
    <source>
        <dbReference type="ARBA" id="ARBA00022729"/>
    </source>
</evidence>
<evidence type="ECO:0000256" key="6">
    <source>
        <dbReference type="PROSITE-ProRule" id="PRU00206"/>
    </source>
</evidence>
<evidence type="ECO:0000256" key="8">
    <source>
        <dbReference type="SAM" id="SignalP"/>
    </source>
</evidence>
<feature type="region of interest" description="Disordered" evidence="7">
    <location>
        <begin position="324"/>
        <end position="345"/>
    </location>
</feature>
<keyword evidence="1" id="KW-0053">Apoptosis</keyword>
<feature type="non-terminal residue" evidence="11">
    <location>
        <position position="462"/>
    </location>
</feature>
<dbReference type="SUPFAM" id="SSF57184">
    <property type="entry name" value="Growth factor receptor domain"/>
    <property type="match status" value="1"/>
</dbReference>
<dbReference type="PANTHER" id="PTHR47220:SF1">
    <property type="entry name" value="TUMOR NECROSIS FACTOR RECEPTOR SUPERFAMILY MEMBER 25"/>
    <property type="match status" value="1"/>
</dbReference>
<dbReference type="Pfam" id="PF00020">
    <property type="entry name" value="TNFR_c6"/>
    <property type="match status" value="1"/>
</dbReference>
<keyword evidence="3" id="KW-0677">Repeat</keyword>
<evidence type="ECO:0000256" key="1">
    <source>
        <dbReference type="ARBA" id="ARBA00022703"/>
    </source>
</evidence>
<dbReference type="PROSITE" id="PS50017">
    <property type="entry name" value="DEATH_DOMAIN"/>
    <property type="match status" value="1"/>
</dbReference>
<dbReference type="EMBL" id="VZSG01001984">
    <property type="protein sequence ID" value="NWX94220.1"/>
    <property type="molecule type" value="Genomic_DNA"/>
</dbReference>
<protein>
    <submittedName>
        <fullName evidence="11">TNR25 factor</fullName>
    </submittedName>
</protein>
<feature type="region of interest" description="Disordered" evidence="7">
    <location>
        <begin position="268"/>
        <end position="308"/>
    </location>
</feature>
<proteinExistence type="predicted"/>
<feature type="disulfide bond" evidence="6">
    <location>
        <begin position="113"/>
        <end position="128"/>
    </location>
</feature>
<keyword evidence="12" id="KW-1185">Reference proteome</keyword>
<evidence type="ECO:0000259" key="9">
    <source>
        <dbReference type="PROSITE" id="PS50017"/>
    </source>
</evidence>
<evidence type="ECO:0000313" key="11">
    <source>
        <dbReference type="EMBL" id="NWX94220.1"/>
    </source>
</evidence>
<evidence type="ECO:0000256" key="7">
    <source>
        <dbReference type="SAM" id="MobiDB-lite"/>
    </source>
</evidence>
<feature type="compositionally biased region" description="Low complexity" evidence="7">
    <location>
        <begin position="324"/>
        <end position="337"/>
    </location>
</feature>
<dbReference type="AlphaFoldDB" id="A0A7K7ADH7"/>
<feature type="chain" id="PRO_5029815780" evidence="8">
    <location>
        <begin position="18"/>
        <end position="462"/>
    </location>
</feature>